<dbReference type="SUPFAM" id="SSF116734">
    <property type="entry name" value="DNA methylase specificity domain"/>
    <property type="match status" value="2"/>
</dbReference>
<keyword evidence="7" id="KW-1185">Reference proteome</keyword>
<dbReference type="CDD" id="cd16961">
    <property type="entry name" value="RMtype1_S_TRD-CR_like"/>
    <property type="match status" value="1"/>
</dbReference>
<dbReference type="PANTHER" id="PTHR30408:SF12">
    <property type="entry name" value="TYPE I RESTRICTION ENZYME MJAVIII SPECIFICITY SUBUNIT"/>
    <property type="match status" value="1"/>
</dbReference>
<gene>
    <name evidence="6" type="ORF">SAMN02744037_02139</name>
</gene>
<evidence type="ECO:0000256" key="4">
    <source>
        <dbReference type="SAM" id="Coils"/>
    </source>
</evidence>
<dbReference type="Gene3D" id="3.90.220.20">
    <property type="entry name" value="DNA methylase specificity domains"/>
    <property type="match status" value="2"/>
</dbReference>
<evidence type="ECO:0000313" key="6">
    <source>
        <dbReference type="EMBL" id="SHK33106.1"/>
    </source>
</evidence>
<evidence type="ECO:0000256" key="1">
    <source>
        <dbReference type="ARBA" id="ARBA00010923"/>
    </source>
</evidence>
<dbReference type="GO" id="GO:0003677">
    <property type="term" value="F:DNA binding"/>
    <property type="evidence" value="ECO:0007669"/>
    <property type="project" value="UniProtKB-KW"/>
</dbReference>
<evidence type="ECO:0000256" key="2">
    <source>
        <dbReference type="ARBA" id="ARBA00022747"/>
    </source>
</evidence>
<dbReference type="Pfam" id="PF01420">
    <property type="entry name" value="Methylase_S"/>
    <property type="match status" value="2"/>
</dbReference>
<feature type="domain" description="Type I restriction modification DNA specificity" evidence="5">
    <location>
        <begin position="229"/>
        <end position="402"/>
    </location>
</feature>
<evidence type="ECO:0000313" key="7">
    <source>
        <dbReference type="Proteomes" id="UP000242497"/>
    </source>
</evidence>
<dbReference type="Gene3D" id="1.10.287.1120">
    <property type="entry name" value="Bipartite methylase S protein"/>
    <property type="match status" value="1"/>
</dbReference>
<dbReference type="PANTHER" id="PTHR30408">
    <property type="entry name" value="TYPE-1 RESTRICTION ENZYME ECOKI SPECIFICITY PROTEIN"/>
    <property type="match status" value="1"/>
</dbReference>
<reference evidence="7" key="1">
    <citation type="submission" date="2016-11" db="EMBL/GenBank/DDBJ databases">
        <authorList>
            <person name="Varghese N."/>
            <person name="Submissions S."/>
        </authorList>
    </citation>
    <scope>NUCLEOTIDE SEQUENCE [LARGE SCALE GENOMIC DNA]</scope>
    <source>
        <strain evidence="7">DSM 15518</strain>
    </source>
</reference>
<comment type="similarity">
    <text evidence="1">Belongs to the type-I restriction system S methylase family.</text>
</comment>
<dbReference type="InterPro" id="IPR044946">
    <property type="entry name" value="Restrct_endonuc_typeI_TRD_sf"/>
</dbReference>
<dbReference type="InterPro" id="IPR052021">
    <property type="entry name" value="Type-I_RS_S_subunit"/>
</dbReference>
<dbReference type="EMBL" id="FRAE01000058">
    <property type="protein sequence ID" value="SHK33106.1"/>
    <property type="molecule type" value="Genomic_DNA"/>
</dbReference>
<dbReference type="STRING" id="1123349.SAMN02744037_02139"/>
<feature type="domain" description="Type I restriction modification DNA specificity" evidence="5">
    <location>
        <begin position="34"/>
        <end position="204"/>
    </location>
</feature>
<dbReference type="AlphaFoldDB" id="A0A1M6RL07"/>
<accession>A0A1M6RL07</accession>
<dbReference type="Proteomes" id="UP000242497">
    <property type="component" value="Unassembled WGS sequence"/>
</dbReference>
<feature type="coiled-coil region" evidence="4">
    <location>
        <begin position="383"/>
        <end position="410"/>
    </location>
</feature>
<evidence type="ECO:0000259" key="5">
    <source>
        <dbReference type="Pfam" id="PF01420"/>
    </source>
</evidence>
<protein>
    <submittedName>
        <fullName evidence="6">Type I restriction enzyme, S subunit</fullName>
    </submittedName>
</protein>
<keyword evidence="3" id="KW-0238">DNA-binding</keyword>
<dbReference type="InterPro" id="IPR000055">
    <property type="entry name" value="Restrct_endonuc_typeI_TRD"/>
</dbReference>
<dbReference type="GO" id="GO:0009307">
    <property type="term" value="P:DNA restriction-modification system"/>
    <property type="evidence" value="ECO:0007669"/>
    <property type="project" value="UniProtKB-KW"/>
</dbReference>
<keyword evidence="2" id="KW-0680">Restriction system</keyword>
<sequence>MITVKKEIKERIEWINRGEVPNGYIKHKKLGIIPQKWTYGKFKNFINIKTGQVNPQEEPYCNMVHIGLANIEKFTGRLLYVKTAQEENLISGKYYFESGDVLFGKIRPELSKVYTPKFEGICSSDIYPLSPKNNIKSTFLKYLLLDKRFYKFSVSISARTGLPKVNREDLGSYLALLPPIDEQEIIGSILSTWDNAIELKEKLIVQKKEQKKGLMQNLLTGKVRLSGFNDKWKPVKLGDVLKFKKKEALSNPQDYYLLTVKLHLKGIEATNKKPNVTTKGRPYYLREPGELLIGRQNFHNGGIGIVPKDMVEYIASNAISSVETKKGNLKFYYYYLSNGNFYKRVGHIIGGTGQKEISESSMKKLKLIIPTSIEEQNAITNILSTVDKEIKLLERELEELKQQKKGLTQLLLTGKVRVKS</sequence>
<organism evidence="6 7">
    <name type="scientific">Tepidibacter formicigenes DSM 15518</name>
    <dbReference type="NCBI Taxonomy" id="1123349"/>
    <lineage>
        <taxon>Bacteria</taxon>
        <taxon>Bacillati</taxon>
        <taxon>Bacillota</taxon>
        <taxon>Clostridia</taxon>
        <taxon>Peptostreptococcales</taxon>
        <taxon>Peptostreptococcaceae</taxon>
        <taxon>Tepidibacter</taxon>
    </lineage>
</organism>
<keyword evidence="4" id="KW-0175">Coiled coil</keyword>
<proteinExistence type="inferred from homology"/>
<evidence type="ECO:0000256" key="3">
    <source>
        <dbReference type="ARBA" id="ARBA00023125"/>
    </source>
</evidence>
<name>A0A1M6RL07_9FIRM</name>